<evidence type="ECO:0000313" key="13">
    <source>
        <dbReference type="EMBL" id="ROT68944.1"/>
    </source>
</evidence>
<evidence type="ECO:0000256" key="5">
    <source>
        <dbReference type="ARBA" id="ARBA00022448"/>
    </source>
</evidence>
<dbReference type="PANTHER" id="PTHR13190">
    <property type="entry name" value="AUTOPHAGY-RELATED 2, ISOFORM A"/>
    <property type="match status" value="1"/>
</dbReference>
<keyword evidence="7" id="KW-0072">Autophagy</keyword>
<dbReference type="EMBL" id="QCYY01002618">
    <property type="protein sequence ID" value="ROT68944.1"/>
    <property type="molecule type" value="Genomic_DNA"/>
</dbReference>
<feature type="region of interest" description="Disordered" evidence="12">
    <location>
        <begin position="303"/>
        <end position="332"/>
    </location>
</feature>
<dbReference type="Proteomes" id="UP000283509">
    <property type="component" value="Unassembled WGS sequence"/>
</dbReference>
<comment type="subcellular location">
    <subcellularLocation>
        <location evidence="1">Endoplasmic reticulum membrane</location>
        <topology evidence="1">Peripheral membrane protein</topology>
    </subcellularLocation>
    <subcellularLocation>
        <location evidence="2">Preautophagosomal structure membrane</location>
        <topology evidence="2">Peripheral membrane protein</topology>
    </subcellularLocation>
</comment>
<evidence type="ECO:0000256" key="7">
    <source>
        <dbReference type="ARBA" id="ARBA00023006"/>
    </source>
</evidence>
<dbReference type="GO" id="GO:0061723">
    <property type="term" value="P:glycophagy"/>
    <property type="evidence" value="ECO:0007669"/>
    <property type="project" value="TreeGrafter"/>
</dbReference>
<protein>
    <recommendedName>
        <fullName evidence="4">Autophagy-related protein 2</fullName>
    </recommendedName>
</protein>
<dbReference type="GO" id="GO:0000045">
    <property type="term" value="P:autophagosome assembly"/>
    <property type="evidence" value="ECO:0007669"/>
    <property type="project" value="TreeGrafter"/>
</dbReference>
<dbReference type="GO" id="GO:0006869">
    <property type="term" value="P:lipid transport"/>
    <property type="evidence" value="ECO:0007669"/>
    <property type="project" value="UniProtKB-KW"/>
</dbReference>
<proteinExistence type="inferred from homology"/>
<comment type="catalytic activity">
    <reaction evidence="10">
        <text>a 1,2-diacyl-sn-glycero-3-phospho-L-serine(in) = a 1,2-diacyl-sn-glycero-3-phospho-L-serine(out)</text>
        <dbReference type="Rhea" id="RHEA:38663"/>
        <dbReference type="ChEBI" id="CHEBI:57262"/>
    </reaction>
</comment>
<dbReference type="GO" id="GO:0034727">
    <property type="term" value="P:piecemeal microautophagy of the nucleus"/>
    <property type="evidence" value="ECO:0007669"/>
    <property type="project" value="TreeGrafter"/>
</dbReference>
<dbReference type="GO" id="GO:0061908">
    <property type="term" value="C:phagophore"/>
    <property type="evidence" value="ECO:0007669"/>
    <property type="project" value="TreeGrafter"/>
</dbReference>
<dbReference type="OrthoDB" id="18982at2759"/>
<gene>
    <name evidence="13" type="ORF">C7M84_012895</name>
</gene>
<keyword evidence="5" id="KW-0813">Transport</keyword>
<comment type="similarity">
    <text evidence="3">Belongs to the ATG2 family.</text>
</comment>
<evidence type="ECO:0000256" key="3">
    <source>
        <dbReference type="ARBA" id="ARBA00009714"/>
    </source>
</evidence>
<evidence type="ECO:0000256" key="6">
    <source>
        <dbReference type="ARBA" id="ARBA00022824"/>
    </source>
</evidence>
<feature type="region of interest" description="Disordered" evidence="12">
    <location>
        <begin position="216"/>
        <end position="247"/>
    </location>
</feature>
<sequence>MPWYFPWSDAIKKRAIRYLLQRYVGQFLEEKLSLDQLTVDLYNGTGAIKELTLDVAALNEVADQLNLPVKFVDGYIGEICVSVPWHALLSESCFVEVSGLMVTIEPKQRSEDVSMVDSMIESMSMTTSMQIAQECLNHHEEESEMEDPVGKDSSQMIEGIEHFAQAIDTVLNRIKVRFLDIIIRLEHTPKGSQSGVSLEVRIKKVDYFDEAGLESGGSKVSGDSYKTADTSPTEGMLRNKQKPMDPHDYRKVESELRKELRSNTVASQALNLHQGWSVTPLEDSDDEFVPMSSGPGIMRNMSSSQLSGCSDMESSFGSNMSGSTVKSATVGTSTTPSFRYTGVGVMMGDHAIGGSTKKKSEHGSKLMDDPSAVVTHFRVQRKLVRQSPVLSVEGKLPPSSLVMAKQKSLPSLQKRRKF</sequence>
<dbReference type="GO" id="GO:0000422">
    <property type="term" value="P:autophagy of mitochondrion"/>
    <property type="evidence" value="ECO:0007669"/>
    <property type="project" value="TreeGrafter"/>
</dbReference>
<comment type="caution">
    <text evidence="13">The sequence shown here is derived from an EMBL/GenBank/DDBJ whole genome shotgun (WGS) entry which is preliminary data.</text>
</comment>
<accession>A0A3R7Q5A2</accession>
<dbReference type="InterPro" id="IPR026849">
    <property type="entry name" value="ATG2"/>
</dbReference>
<evidence type="ECO:0000256" key="4">
    <source>
        <dbReference type="ARBA" id="ARBA00018070"/>
    </source>
</evidence>
<dbReference type="GO" id="GO:0032266">
    <property type="term" value="F:phosphatidylinositol-3-phosphate binding"/>
    <property type="evidence" value="ECO:0007669"/>
    <property type="project" value="TreeGrafter"/>
</dbReference>
<evidence type="ECO:0000256" key="12">
    <source>
        <dbReference type="SAM" id="MobiDB-lite"/>
    </source>
</evidence>
<evidence type="ECO:0000256" key="2">
    <source>
        <dbReference type="ARBA" id="ARBA00004623"/>
    </source>
</evidence>
<organism evidence="13 14">
    <name type="scientific">Penaeus vannamei</name>
    <name type="common">Whiteleg shrimp</name>
    <name type="synonym">Litopenaeus vannamei</name>
    <dbReference type="NCBI Taxonomy" id="6689"/>
    <lineage>
        <taxon>Eukaryota</taxon>
        <taxon>Metazoa</taxon>
        <taxon>Ecdysozoa</taxon>
        <taxon>Arthropoda</taxon>
        <taxon>Crustacea</taxon>
        <taxon>Multicrustacea</taxon>
        <taxon>Malacostraca</taxon>
        <taxon>Eumalacostraca</taxon>
        <taxon>Eucarida</taxon>
        <taxon>Decapoda</taxon>
        <taxon>Dendrobranchiata</taxon>
        <taxon>Penaeoidea</taxon>
        <taxon>Penaeidae</taxon>
        <taxon>Penaeus</taxon>
    </lineage>
</organism>
<dbReference type="GO" id="GO:0034045">
    <property type="term" value="C:phagophore assembly site membrane"/>
    <property type="evidence" value="ECO:0007669"/>
    <property type="project" value="UniProtKB-SubCell"/>
</dbReference>
<evidence type="ECO:0000256" key="11">
    <source>
        <dbReference type="ARBA" id="ARBA00024615"/>
    </source>
</evidence>
<keyword evidence="14" id="KW-1185">Reference proteome</keyword>
<dbReference type="PANTHER" id="PTHR13190:SF1">
    <property type="entry name" value="AUTOPHAGY-RELATED 2, ISOFORM A"/>
    <property type="match status" value="1"/>
</dbReference>
<dbReference type="GO" id="GO:0061709">
    <property type="term" value="P:reticulophagy"/>
    <property type="evidence" value="ECO:0007669"/>
    <property type="project" value="TreeGrafter"/>
</dbReference>
<dbReference type="STRING" id="6689.A0A3R7Q5A2"/>
<evidence type="ECO:0000256" key="8">
    <source>
        <dbReference type="ARBA" id="ARBA00023055"/>
    </source>
</evidence>
<name>A0A3R7Q5A2_PENVA</name>
<keyword evidence="9" id="KW-0472">Membrane</keyword>
<reference evidence="13 14" key="2">
    <citation type="submission" date="2019-01" db="EMBL/GenBank/DDBJ databases">
        <title>The decoding of complex shrimp genome reveals the adaptation for benthos swimmer, frequently molting mechanism and breeding impact on genome.</title>
        <authorList>
            <person name="Sun Y."/>
            <person name="Gao Y."/>
            <person name="Yu Y."/>
        </authorList>
    </citation>
    <scope>NUCLEOTIDE SEQUENCE [LARGE SCALE GENOMIC DNA]</scope>
    <source>
        <tissue evidence="13">Muscle</tissue>
    </source>
</reference>
<evidence type="ECO:0000256" key="10">
    <source>
        <dbReference type="ARBA" id="ARBA00024479"/>
    </source>
</evidence>
<evidence type="ECO:0000256" key="9">
    <source>
        <dbReference type="ARBA" id="ARBA00023136"/>
    </source>
</evidence>
<keyword evidence="6" id="KW-0256">Endoplasmic reticulum</keyword>
<evidence type="ECO:0000256" key="1">
    <source>
        <dbReference type="ARBA" id="ARBA00004406"/>
    </source>
</evidence>
<dbReference type="GO" id="GO:0005789">
    <property type="term" value="C:endoplasmic reticulum membrane"/>
    <property type="evidence" value="ECO:0007669"/>
    <property type="project" value="UniProtKB-SubCell"/>
</dbReference>
<dbReference type="GO" id="GO:0043495">
    <property type="term" value="F:protein-membrane adaptor activity"/>
    <property type="evidence" value="ECO:0007669"/>
    <property type="project" value="TreeGrafter"/>
</dbReference>
<evidence type="ECO:0000313" key="14">
    <source>
        <dbReference type="Proteomes" id="UP000283509"/>
    </source>
</evidence>
<keyword evidence="8" id="KW-0445">Lipid transport</keyword>
<dbReference type="AlphaFoldDB" id="A0A3R7Q5A2"/>
<reference evidence="13 14" key="1">
    <citation type="submission" date="2018-04" db="EMBL/GenBank/DDBJ databases">
        <authorList>
            <person name="Zhang X."/>
            <person name="Yuan J."/>
            <person name="Li F."/>
            <person name="Xiang J."/>
        </authorList>
    </citation>
    <scope>NUCLEOTIDE SEQUENCE [LARGE SCALE GENOMIC DNA]</scope>
    <source>
        <tissue evidence="13">Muscle</tissue>
    </source>
</reference>
<comment type="catalytic activity">
    <reaction evidence="11">
        <text>a 1,2-diacyl-sn-glycero-3-phosphoethanolamine(in) = a 1,2-diacyl-sn-glycero-3-phosphoethanolamine(out)</text>
        <dbReference type="Rhea" id="RHEA:38895"/>
        <dbReference type="ChEBI" id="CHEBI:64612"/>
    </reaction>
</comment>